<gene>
    <name evidence="2" type="ORF">N7U66_15840</name>
</gene>
<evidence type="ECO:0000313" key="3">
    <source>
        <dbReference type="Proteomes" id="UP001164705"/>
    </source>
</evidence>
<evidence type="ECO:0000313" key="2">
    <source>
        <dbReference type="EMBL" id="WAC01468.1"/>
    </source>
</evidence>
<dbReference type="RefSeq" id="WP_267676081.1">
    <property type="nucleotide sequence ID" value="NZ_CP113088.1"/>
</dbReference>
<accession>A0A9E8MTZ3</accession>
<dbReference type="EMBL" id="CP113088">
    <property type="protein sequence ID" value="WAC01468.1"/>
    <property type="molecule type" value="Genomic_DNA"/>
</dbReference>
<dbReference type="Proteomes" id="UP001164705">
    <property type="component" value="Chromosome"/>
</dbReference>
<name>A0A9E8MTZ3_9FLAO</name>
<feature type="domain" description="GP-PDE" evidence="1">
    <location>
        <begin position="1"/>
        <end position="40"/>
    </location>
</feature>
<dbReference type="InterPro" id="IPR030395">
    <property type="entry name" value="GP_PDE_dom"/>
</dbReference>
<organism evidence="2 3">
    <name type="scientific">Lacinutrix neustonica</name>
    <dbReference type="NCBI Taxonomy" id="2980107"/>
    <lineage>
        <taxon>Bacteria</taxon>
        <taxon>Pseudomonadati</taxon>
        <taxon>Bacteroidota</taxon>
        <taxon>Flavobacteriia</taxon>
        <taxon>Flavobacteriales</taxon>
        <taxon>Flavobacteriaceae</taxon>
        <taxon>Lacinutrix</taxon>
    </lineage>
</organism>
<dbReference type="AlphaFoldDB" id="A0A9E8MTZ3"/>
<keyword evidence="3" id="KW-1185">Reference proteome</keyword>
<dbReference type="SUPFAM" id="SSF51695">
    <property type="entry name" value="PLC-like phosphodiesterases"/>
    <property type="match status" value="1"/>
</dbReference>
<proteinExistence type="predicted"/>
<evidence type="ECO:0000259" key="1">
    <source>
        <dbReference type="PROSITE" id="PS51704"/>
    </source>
</evidence>
<dbReference type="GO" id="GO:0008081">
    <property type="term" value="F:phosphoric diester hydrolase activity"/>
    <property type="evidence" value="ECO:0007669"/>
    <property type="project" value="InterPro"/>
</dbReference>
<sequence length="40" mass="4876">MWSEIKAEGYKVYTWTVNEYKDIERMVNYKVDGIISDFPR</sequence>
<dbReference type="GO" id="GO:0006629">
    <property type="term" value="P:lipid metabolic process"/>
    <property type="evidence" value="ECO:0007669"/>
    <property type="project" value="InterPro"/>
</dbReference>
<dbReference type="Pfam" id="PF03009">
    <property type="entry name" value="GDPD"/>
    <property type="match status" value="1"/>
</dbReference>
<protein>
    <submittedName>
        <fullName evidence="2">Glycerophosphodiester phosphodiesterase family protein</fullName>
    </submittedName>
</protein>
<dbReference type="PROSITE" id="PS51704">
    <property type="entry name" value="GP_PDE"/>
    <property type="match status" value="1"/>
</dbReference>
<dbReference type="Gene3D" id="3.20.20.190">
    <property type="entry name" value="Phosphatidylinositol (PI) phosphodiesterase"/>
    <property type="match status" value="1"/>
</dbReference>
<dbReference type="InterPro" id="IPR017946">
    <property type="entry name" value="PLC-like_Pdiesterase_TIM-brl"/>
</dbReference>
<dbReference type="KEGG" id="lnu:N7U66_15840"/>
<reference evidence="2" key="1">
    <citation type="submission" date="2022-11" db="EMBL/GenBank/DDBJ databases">
        <title>Lacinutrix neustonica HL-RS19T sp. nov., isolated from the surface microlayer sample of brackish Lake Shihwa.</title>
        <authorList>
            <person name="Choi J.Y."/>
            <person name="Hwang C.Y."/>
        </authorList>
    </citation>
    <scope>NUCLEOTIDE SEQUENCE</scope>
    <source>
        <strain evidence="2">HL-RS19</strain>
    </source>
</reference>